<protein>
    <submittedName>
        <fullName evidence="1">Uncharacterized protein</fullName>
    </submittedName>
</protein>
<name>A0ACC1T040_9APHY</name>
<proteinExistence type="predicted"/>
<accession>A0ACC1T040</accession>
<reference evidence="1" key="1">
    <citation type="submission" date="2022-07" db="EMBL/GenBank/DDBJ databases">
        <title>Genome Sequence of Phlebia brevispora.</title>
        <authorList>
            <person name="Buettner E."/>
        </authorList>
    </citation>
    <scope>NUCLEOTIDE SEQUENCE</scope>
    <source>
        <strain evidence="1">MPL23</strain>
    </source>
</reference>
<gene>
    <name evidence="1" type="ORF">NM688_g5171</name>
</gene>
<organism evidence="1 2">
    <name type="scientific">Phlebia brevispora</name>
    <dbReference type="NCBI Taxonomy" id="194682"/>
    <lineage>
        <taxon>Eukaryota</taxon>
        <taxon>Fungi</taxon>
        <taxon>Dikarya</taxon>
        <taxon>Basidiomycota</taxon>
        <taxon>Agaricomycotina</taxon>
        <taxon>Agaricomycetes</taxon>
        <taxon>Polyporales</taxon>
        <taxon>Meruliaceae</taxon>
        <taxon>Phlebia</taxon>
    </lineage>
</organism>
<dbReference type="Proteomes" id="UP001148662">
    <property type="component" value="Unassembled WGS sequence"/>
</dbReference>
<keyword evidence="2" id="KW-1185">Reference proteome</keyword>
<dbReference type="EMBL" id="JANHOG010000930">
    <property type="protein sequence ID" value="KAJ3549515.1"/>
    <property type="molecule type" value="Genomic_DNA"/>
</dbReference>
<evidence type="ECO:0000313" key="2">
    <source>
        <dbReference type="Proteomes" id="UP001148662"/>
    </source>
</evidence>
<sequence>MSNKKGSDKRTTARILQPLTFTYKNIHASWPILLDLYPPRNLESGDGGLTPRPSVVYFHGGGLTVGNRTSWFPYWLEDRVTAAGMAFISVDYRLIPPSTGHHIIEDIKDLFHFLSSNLNTSIHDRHEATKDSTEPKSPLFEIDPSRIAVAGTSAGGLCAYLSVVHAEPKPKALLALYAMGGDFTLSHYLVPKTSVFFRGREMLDPKSFAEYLPPDCGGLESTSGSLLAYHPATAPIPGYPANPRMLLARLYLQLGNFLDIYTGTERLSDVLRSVFSSTPASQYDTDGNAIMEPTTNDMLWQKLRDISPKDIILFPQLHIDSSWPPVLLVHGSADTAVRVDESYHVQYLLKKANVPVKLRVVPNREHSFDYASDAEEAYGQSGGLFDEIQSFLVQTLHP</sequence>
<comment type="caution">
    <text evidence="1">The sequence shown here is derived from an EMBL/GenBank/DDBJ whole genome shotgun (WGS) entry which is preliminary data.</text>
</comment>
<evidence type="ECO:0000313" key="1">
    <source>
        <dbReference type="EMBL" id="KAJ3549515.1"/>
    </source>
</evidence>